<feature type="non-terminal residue" evidence="5">
    <location>
        <position position="438"/>
    </location>
</feature>
<name>A0A367IS44_RHIST</name>
<dbReference type="SUPFAM" id="SSF54495">
    <property type="entry name" value="UBC-like"/>
    <property type="match status" value="1"/>
</dbReference>
<reference evidence="5 6" key="1">
    <citation type="journal article" date="2018" name="G3 (Bethesda)">
        <title>Phylogenetic and Phylogenomic Definition of Rhizopus Species.</title>
        <authorList>
            <person name="Gryganskyi A.P."/>
            <person name="Golan J."/>
            <person name="Dolatabadi S."/>
            <person name="Mondo S."/>
            <person name="Robb S."/>
            <person name="Idnurm A."/>
            <person name="Muszewska A."/>
            <person name="Steczkiewicz K."/>
            <person name="Masonjones S."/>
            <person name="Liao H.L."/>
            <person name="Gajdeczka M.T."/>
            <person name="Anike F."/>
            <person name="Vuek A."/>
            <person name="Anishchenko I.M."/>
            <person name="Voigt K."/>
            <person name="de Hoog G.S."/>
            <person name="Smith M.E."/>
            <person name="Heitman J."/>
            <person name="Vilgalys R."/>
            <person name="Stajich J.E."/>
        </authorList>
    </citation>
    <scope>NUCLEOTIDE SEQUENCE [LARGE SCALE GENOMIC DNA]</scope>
    <source>
        <strain evidence="5 6">LSU 92-RS-03</strain>
    </source>
</reference>
<feature type="active site" description="Glycyl thioester intermediate" evidence="3">
    <location>
        <position position="38"/>
    </location>
</feature>
<proteinExistence type="predicted"/>
<evidence type="ECO:0000313" key="6">
    <source>
        <dbReference type="Proteomes" id="UP000253551"/>
    </source>
</evidence>
<dbReference type="Pfam" id="PF00179">
    <property type="entry name" value="UQ_con"/>
    <property type="match status" value="1"/>
</dbReference>
<evidence type="ECO:0000256" key="2">
    <source>
        <dbReference type="ARBA" id="ARBA00022786"/>
    </source>
</evidence>
<dbReference type="EMBL" id="PJQM01005995">
    <property type="protein sequence ID" value="RCH80456.1"/>
    <property type="molecule type" value="Genomic_DNA"/>
</dbReference>
<dbReference type="SMART" id="SM00212">
    <property type="entry name" value="UBCc"/>
    <property type="match status" value="1"/>
</dbReference>
<protein>
    <recommendedName>
        <fullName evidence="4">UBC core domain-containing protein</fullName>
    </recommendedName>
</protein>
<dbReference type="PANTHER" id="PTHR39463">
    <property type="entry name" value="MEDUSA"/>
    <property type="match status" value="1"/>
</dbReference>
<dbReference type="PROSITE" id="PS50127">
    <property type="entry name" value="UBC_2"/>
    <property type="match status" value="1"/>
</dbReference>
<dbReference type="Gene3D" id="3.10.110.10">
    <property type="entry name" value="Ubiquitin Conjugating Enzyme"/>
    <property type="match status" value="1"/>
</dbReference>
<dbReference type="GO" id="GO:0005634">
    <property type="term" value="C:nucleus"/>
    <property type="evidence" value="ECO:0007669"/>
    <property type="project" value="TreeGrafter"/>
</dbReference>
<dbReference type="InterPro" id="IPR055509">
    <property type="entry name" value="DUF7082"/>
</dbReference>
<evidence type="ECO:0000256" key="1">
    <source>
        <dbReference type="ARBA" id="ARBA00022679"/>
    </source>
</evidence>
<dbReference type="InterPro" id="IPR000608">
    <property type="entry name" value="UBC"/>
</dbReference>
<dbReference type="InterPro" id="IPR023313">
    <property type="entry name" value="UBQ-conjugating_AS"/>
</dbReference>
<dbReference type="GO" id="GO:0016740">
    <property type="term" value="F:transferase activity"/>
    <property type="evidence" value="ECO:0007669"/>
    <property type="project" value="UniProtKB-KW"/>
</dbReference>
<dbReference type="PROSITE" id="PS00183">
    <property type="entry name" value="UBC_1"/>
    <property type="match status" value="1"/>
</dbReference>
<evidence type="ECO:0000259" key="4">
    <source>
        <dbReference type="PROSITE" id="PS50127"/>
    </source>
</evidence>
<dbReference type="Proteomes" id="UP000253551">
    <property type="component" value="Unassembled WGS sequence"/>
</dbReference>
<feature type="domain" description="UBC core" evidence="4">
    <location>
        <begin position="1"/>
        <end position="100"/>
    </location>
</feature>
<dbReference type="AlphaFoldDB" id="A0A367IS44"/>
<accession>A0A367IS44</accession>
<dbReference type="InterPro" id="IPR016135">
    <property type="entry name" value="UBQ-conjugating_enzyme/RWD"/>
</dbReference>
<keyword evidence="6" id="KW-1185">Reference proteome</keyword>
<dbReference type="PANTHER" id="PTHR39463:SF1">
    <property type="entry name" value="MEDUSA"/>
    <property type="match status" value="1"/>
</dbReference>
<organism evidence="5 6">
    <name type="scientific">Rhizopus stolonifer</name>
    <name type="common">Rhizopus nigricans</name>
    <dbReference type="NCBI Taxonomy" id="4846"/>
    <lineage>
        <taxon>Eukaryota</taxon>
        <taxon>Fungi</taxon>
        <taxon>Fungi incertae sedis</taxon>
        <taxon>Mucoromycota</taxon>
        <taxon>Mucoromycotina</taxon>
        <taxon>Mucoromycetes</taxon>
        <taxon>Mucorales</taxon>
        <taxon>Mucorineae</taxon>
        <taxon>Rhizopodaceae</taxon>
        <taxon>Rhizopus</taxon>
    </lineage>
</organism>
<sequence>GVFRLELFLPEDYPMGPPKVRFLTKIYHPNIDKLGRICLDILKDKWSPALQIRTVLLSIQALLSAPNPDDPLANDVASHWKEDEKAAIEQVSDQVNPINTMEISRKSGTRGSPITVVIRSFFRESLRLAVNDQVLETKQVRVQGITSLTATVPDMPLSSSNVAVRICFMDGNLITKTWFVSNFLYVHKKNTLIDHNSYEIKQEEKHKEEQDTAILNTIPKEQSFTSTVYSYRNPSQIASAFDHYPYPGLTCRTNLAIMGDMDGVMRCWTSDEWTSSRRLVYFQSKKENDNITCIFHINAIAPAHIVSCIFWLEKNDYFITSVDLISLAEFLLCIDLSVEEKNRVRRNLEGFRPLTVRKSKPESVEFFKKIMSYSDPKPRNIEKDVKVFCWRFLPFALKKIAAKYSSQRPKGRRIRSEQVPRSILNYNSRKLKQGHSFS</sequence>
<feature type="non-terminal residue" evidence="5">
    <location>
        <position position="1"/>
    </location>
</feature>
<dbReference type="Pfam" id="PF23305">
    <property type="entry name" value="DUF7082"/>
    <property type="match status" value="1"/>
</dbReference>
<dbReference type="STRING" id="4846.A0A367IS44"/>
<evidence type="ECO:0000313" key="5">
    <source>
        <dbReference type="EMBL" id="RCH80456.1"/>
    </source>
</evidence>
<keyword evidence="2" id="KW-0833">Ubl conjugation pathway</keyword>
<dbReference type="OrthoDB" id="1751210at2759"/>
<comment type="caution">
    <text evidence="5">The sequence shown here is derived from an EMBL/GenBank/DDBJ whole genome shotgun (WGS) entry which is preliminary data.</text>
</comment>
<keyword evidence="1" id="KW-0808">Transferase</keyword>
<gene>
    <name evidence="5" type="ORF">CU098_002695</name>
</gene>
<evidence type="ECO:0000256" key="3">
    <source>
        <dbReference type="PROSITE-ProRule" id="PRU10133"/>
    </source>
</evidence>